<dbReference type="AlphaFoldDB" id="A0A147KM20"/>
<feature type="transmembrane region" description="Helical" evidence="9">
    <location>
        <begin position="294"/>
        <end position="316"/>
    </location>
</feature>
<feature type="transmembrane region" description="Helical" evidence="9">
    <location>
        <begin position="381"/>
        <end position="409"/>
    </location>
</feature>
<evidence type="ECO:0000256" key="8">
    <source>
        <dbReference type="SAM" id="MobiDB-lite"/>
    </source>
</evidence>
<evidence type="ECO:0000256" key="4">
    <source>
        <dbReference type="ARBA" id="ARBA00022475"/>
    </source>
</evidence>
<dbReference type="InterPro" id="IPR000060">
    <property type="entry name" value="BCCT_transptr"/>
</dbReference>
<comment type="caution">
    <text evidence="10">The sequence shown here is derived from an EMBL/GenBank/DDBJ whole genome shotgun (WGS) entry which is preliminary data.</text>
</comment>
<feature type="transmembrane region" description="Helical" evidence="9">
    <location>
        <begin position="174"/>
        <end position="192"/>
    </location>
</feature>
<evidence type="ECO:0000256" key="7">
    <source>
        <dbReference type="ARBA" id="ARBA00023136"/>
    </source>
</evidence>
<name>A0A147KM20_THECS</name>
<evidence type="ECO:0000256" key="1">
    <source>
        <dbReference type="ARBA" id="ARBA00004651"/>
    </source>
</evidence>
<keyword evidence="11" id="KW-1185">Reference proteome</keyword>
<keyword evidence="7 9" id="KW-0472">Membrane</keyword>
<reference evidence="11" key="1">
    <citation type="journal article" date="2017" name="Acta Aliment.">
        <title>Plant polysaccharide degrading enzyme system of Thermpbifida cellulosilytica TB100 revealed by de novo genome project data.</title>
        <authorList>
            <person name="Toth A."/>
            <person name="Baka E."/>
            <person name="Luzics S."/>
            <person name="Bata-Vidacs I."/>
            <person name="Nagy I."/>
            <person name="Balint B."/>
            <person name="Herceg R."/>
            <person name="Olasz F."/>
            <person name="Wilk T."/>
            <person name="Nagy T."/>
            <person name="Kriszt B."/>
            <person name="Nagy I."/>
            <person name="Kukolya J."/>
        </authorList>
    </citation>
    <scope>NUCLEOTIDE SEQUENCE [LARGE SCALE GENOMIC DNA]</scope>
    <source>
        <strain evidence="11">TB100</strain>
    </source>
</reference>
<accession>A0A147KM20</accession>
<evidence type="ECO:0000256" key="2">
    <source>
        <dbReference type="ARBA" id="ARBA00005658"/>
    </source>
</evidence>
<dbReference type="PATRIC" id="fig|665004.4.peg.1011"/>
<feature type="transmembrane region" description="Helical" evidence="9">
    <location>
        <begin position="118"/>
        <end position="139"/>
    </location>
</feature>
<evidence type="ECO:0000256" key="5">
    <source>
        <dbReference type="ARBA" id="ARBA00022692"/>
    </source>
</evidence>
<dbReference type="EMBL" id="LGEM01000012">
    <property type="protein sequence ID" value="KUP98303.1"/>
    <property type="molecule type" value="Genomic_DNA"/>
</dbReference>
<feature type="transmembrane region" description="Helical" evidence="9">
    <location>
        <begin position="505"/>
        <end position="529"/>
    </location>
</feature>
<feature type="transmembrane region" description="Helical" evidence="9">
    <location>
        <begin position="77"/>
        <end position="98"/>
    </location>
</feature>
<dbReference type="Proteomes" id="UP000074382">
    <property type="component" value="Unassembled WGS sequence"/>
</dbReference>
<gene>
    <name evidence="10" type="ORF">AC529_02395</name>
</gene>
<evidence type="ECO:0000313" key="10">
    <source>
        <dbReference type="EMBL" id="KUP98303.1"/>
    </source>
</evidence>
<keyword evidence="6 9" id="KW-1133">Transmembrane helix</keyword>
<evidence type="ECO:0000256" key="9">
    <source>
        <dbReference type="SAM" id="Phobius"/>
    </source>
</evidence>
<comment type="similarity">
    <text evidence="2">Belongs to the BCCT transporter (TC 2.A.15) family.</text>
</comment>
<dbReference type="Pfam" id="PF02028">
    <property type="entry name" value="BCCT"/>
    <property type="match status" value="1"/>
</dbReference>
<dbReference type="PANTHER" id="PTHR30047">
    <property type="entry name" value="HIGH-AFFINITY CHOLINE TRANSPORT PROTEIN-RELATED"/>
    <property type="match status" value="1"/>
</dbReference>
<feature type="transmembrane region" description="Helical" evidence="9">
    <location>
        <begin position="39"/>
        <end position="57"/>
    </location>
</feature>
<proteinExistence type="inferred from homology"/>
<dbReference type="OrthoDB" id="9775735at2"/>
<evidence type="ECO:0000313" key="11">
    <source>
        <dbReference type="Proteomes" id="UP000074382"/>
    </source>
</evidence>
<evidence type="ECO:0000256" key="6">
    <source>
        <dbReference type="ARBA" id="ARBA00022989"/>
    </source>
</evidence>
<evidence type="ECO:0000256" key="3">
    <source>
        <dbReference type="ARBA" id="ARBA00022448"/>
    </source>
</evidence>
<dbReference type="PANTHER" id="PTHR30047:SF7">
    <property type="entry name" value="HIGH-AFFINITY CHOLINE TRANSPORT PROTEIN"/>
    <property type="match status" value="1"/>
</dbReference>
<feature type="region of interest" description="Disordered" evidence="8">
    <location>
        <begin position="563"/>
        <end position="603"/>
    </location>
</feature>
<feature type="transmembrane region" description="Helical" evidence="9">
    <location>
        <begin position="429"/>
        <end position="451"/>
    </location>
</feature>
<feature type="transmembrane region" description="Helical" evidence="9">
    <location>
        <begin position="223"/>
        <end position="246"/>
    </location>
</feature>
<protein>
    <submittedName>
        <fullName evidence="10">BCCT transporter</fullName>
    </submittedName>
</protein>
<feature type="transmembrane region" description="Helical" evidence="9">
    <location>
        <begin position="472"/>
        <end position="493"/>
    </location>
</feature>
<dbReference type="GO" id="GO:0005886">
    <property type="term" value="C:plasma membrane"/>
    <property type="evidence" value="ECO:0007669"/>
    <property type="project" value="UniProtKB-SubCell"/>
</dbReference>
<dbReference type="RefSeq" id="WP_068753793.1">
    <property type="nucleotide sequence ID" value="NZ_KQ950180.1"/>
</dbReference>
<organism evidence="10 11">
    <name type="scientific">Thermobifida cellulosilytica TB100</name>
    <dbReference type="NCBI Taxonomy" id="665004"/>
    <lineage>
        <taxon>Bacteria</taxon>
        <taxon>Bacillati</taxon>
        <taxon>Actinomycetota</taxon>
        <taxon>Actinomycetes</taxon>
        <taxon>Streptosporangiales</taxon>
        <taxon>Nocardiopsidaceae</taxon>
        <taxon>Thermobifida</taxon>
    </lineage>
</organism>
<dbReference type="STRING" id="665004.AC529_02395"/>
<keyword evidence="3" id="KW-0813">Transport</keyword>
<dbReference type="NCBIfam" id="TIGR00842">
    <property type="entry name" value="bcct"/>
    <property type="match status" value="1"/>
</dbReference>
<feature type="transmembrane region" description="Helical" evidence="9">
    <location>
        <begin position="351"/>
        <end position="369"/>
    </location>
</feature>
<comment type="subcellular location">
    <subcellularLocation>
        <location evidence="1">Cell membrane</location>
        <topology evidence="1">Multi-pass membrane protein</topology>
    </subcellularLocation>
</comment>
<dbReference type="GO" id="GO:0022857">
    <property type="term" value="F:transmembrane transporter activity"/>
    <property type="evidence" value="ECO:0007669"/>
    <property type="project" value="InterPro"/>
</dbReference>
<sequence length="603" mass="64086">MVRKNLGSPEQAVEPVENRELLWEPPPVLEAERAPRTDWAVFAAAATLTLAFVVWGAVSDESLASVAGSLLSGLMRYGGWVFVLTASVFVVFALWLALSRYGRIPLGREGEAPRYTTVSWIAMMFATGMGIGLMFYGVAEPLAHYVTPPPGTAGGDDAQRALTAMATTLFHWTLYPWAIYAVVGLAIAYTTFRRGRSQLISAAFIPLIGEKAANGPIGKTIDVIAVLATLFGSACSLGLGALQIGGGLQSLGWAEETTIGLLLLVIAVIMACYLVSAVSGIARGIKWLSNTNMVMAVVLLVFVLVTGPTVYILNLIPSSVAAYFQDFFQLAGRTEATGASGTGEWLSTWTVFYWAWWISWTPFVGLFIAKISRGRTIREFVTGVILVPSVVSLVWFSVFGGTAISLQASGVDLAGTGEIEEQFYGMLQYFPWSTAVSVLVALLVAIFFITGADSASIVMGTLTQRGADQPRVPMTVLWGLLIAAVAAIMLLVGEGGSTAIDGLQNITILGAAPWLVVMVMLCVALLKGLRRDPAAMRARRARELVHEAVVTGARTYEEGFRLSVAPAGSEVPPPRGSSTRSRGEAPHDAGAGGSGQRGDPPRT</sequence>
<feature type="transmembrane region" description="Helical" evidence="9">
    <location>
        <begin position="258"/>
        <end position="282"/>
    </location>
</feature>
<keyword evidence="4" id="KW-1003">Cell membrane</keyword>
<keyword evidence="5 9" id="KW-0812">Transmembrane</keyword>